<protein>
    <submittedName>
        <fullName evidence="1">Uncharacterized protein</fullName>
    </submittedName>
</protein>
<dbReference type="KEGG" id="mrc:R6Y96_10010"/>
<keyword evidence="2" id="KW-1185">Reference proteome</keyword>
<accession>A0AAX4FUP1</accession>
<evidence type="ECO:0000313" key="1">
    <source>
        <dbReference type="EMBL" id="WOX57609.1"/>
    </source>
</evidence>
<dbReference type="AlphaFoldDB" id="A0AAX4FUP1"/>
<gene>
    <name evidence="1" type="ORF">R6Y96_10010</name>
</gene>
<dbReference type="Proteomes" id="UP001305652">
    <property type="component" value="Chromosome"/>
</dbReference>
<dbReference type="EMBL" id="CP137642">
    <property type="protein sequence ID" value="WOX57609.1"/>
    <property type="molecule type" value="Genomic_DNA"/>
</dbReference>
<proteinExistence type="predicted"/>
<name>A0AAX4FUP1_9EURY</name>
<organism evidence="1 2">
    <name type="scientific">Methanoculleus receptaculi</name>
    <dbReference type="NCBI Taxonomy" id="394967"/>
    <lineage>
        <taxon>Archaea</taxon>
        <taxon>Methanobacteriati</taxon>
        <taxon>Methanobacteriota</taxon>
        <taxon>Stenosarchaea group</taxon>
        <taxon>Methanomicrobia</taxon>
        <taxon>Methanomicrobiales</taxon>
        <taxon>Methanomicrobiaceae</taxon>
        <taxon>Methanoculleus</taxon>
    </lineage>
</organism>
<sequence length="391" mass="45350">MERAWQPEALQNRRLEQLRATMDDYIAKNIEKIEGNLPVFFGHVAATLDRSFPDLDDRTYDDFIDETGFALLNAKRDPPTPEFLEKVLRHAVGNKREQKGRATLEVMVALNLIDIGSYYQALEYLSRHRNHDVRINAAIAYCYYALSLAKNQSPGPRPDDMELQAREEMLTLALVRPPLSRLGPLDRKESQLNSVFWYMLDLGFTWFPSEPAFYRIGIAWTKHVGDAERRQQLLDRATEHFANDRYFLTEAFNTSVDLRNGSGAASIVKQMMQQFPDDHEPLYYGMKLAILGGKPGSYARFRKLAILKEFPRRLLLLLDTVLEVMCNHRTESLLCFEEVKKASMARDYYLTALEYILRDFVEGDEERAKRARSTFFSSVDQYCMQTLEIRI</sequence>
<dbReference type="RefSeq" id="WP_318621285.1">
    <property type="nucleotide sequence ID" value="NZ_CP137642.1"/>
</dbReference>
<dbReference type="GeneID" id="85733493"/>
<reference evidence="1 2" key="1">
    <citation type="submission" date="2023-10" db="EMBL/GenBank/DDBJ databases">
        <title>The complete genome sequence of Methanoculleus receptaculi DSM 18860.</title>
        <authorList>
            <person name="Lai S.-J."/>
            <person name="You Y.-T."/>
            <person name="Chen S.-C."/>
        </authorList>
    </citation>
    <scope>NUCLEOTIDE SEQUENCE [LARGE SCALE GENOMIC DNA]</scope>
    <source>
        <strain evidence="1 2">DSM 18860</strain>
    </source>
</reference>
<evidence type="ECO:0000313" key="2">
    <source>
        <dbReference type="Proteomes" id="UP001305652"/>
    </source>
</evidence>